<accession>A0AAD4DZF0</accession>
<sequence>MYQEVLLLVEQSHTDERTQTALSLLIDKIKAAEDGDVAMFIPVMDEINKLAIQCFDTYEECIGDNNNNYVNTTKMDTRPKTKPTFDIQWASMSKSMHENATVLFKLNHKVWQLHEQLHECMLWDGIIVPEPPAKSDIIDDTYMSEEELLRRRTIVTTHQNELLMLVMLINKMMIACITAHKESALDFHVTYHGNRFIWALEIPALEGVRDTYTVYMKDDLDEEKDLIIHAAAGTNAEEPLPKKNLPKPTPIQMTLMFKDKGKAKATIPDLVIEHEDILVTVFEQEHTLALVLEDAHIPLRHETNTETCLRDCVMRFSLYQNLESNTPAITAENQKHLVNVALKVSSINKELY</sequence>
<dbReference type="RefSeq" id="XP_041222296.1">
    <property type="nucleotide sequence ID" value="XM_041377308.1"/>
</dbReference>
<evidence type="ECO:0000313" key="2">
    <source>
        <dbReference type="Proteomes" id="UP001195769"/>
    </source>
</evidence>
<dbReference type="AlphaFoldDB" id="A0AAD4DZF0"/>
<comment type="caution">
    <text evidence="1">The sequence shown here is derived from an EMBL/GenBank/DDBJ whole genome shotgun (WGS) entry which is preliminary data.</text>
</comment>
<organism evidence="1 2">
    <name type="scientific">Suillus fuscotomentosus</name>
    <dbReference type="NCBI Taxonomy" id="1912939"/>
    <lineage>
        <taxon>Eukaryota</taxon>
        <taxon>Fungi</taxon>
        <taxon>Dikarya</taxon>
        <taxon>Basidiomycota</taxon>
        <taxon>Agaricomycotina</taxon>
        <taxon>Agaricomycetes</taxon>
        <taxon>Agaricomycetidae</taxon>
        <taxon>Boletales</taxon>
        <taxon>Suillineae</taxon>
        <taxon>Suillaceae</taxon>
        <taxon>Suillus</taxon>
    </lineage>
</organism>
<gene>
    <name evidence="1" type="ORF">F5891DRAFT_983320</name>
</gene>
<evidence type="ECO:0000313" key="1">
    <source>
        <dbReference type="EMBL" id="KAG1896720.1"/>
    </source>
</evidence>
<keyword evidence="2" id="KW-1185">Reference proteome</keyword>
<reference evidence="1" key="1">
    <citation type="journal article" date="2020" name="New Phytol.">
        <title>Comparative genomics reveals dynamic genome evolution in host specialist ectomycorrhizal fungi.</title>
        <authorList>
            <person name="Lofgren L.A."/>
            <person name="Nguyen N.H."/>
            <person name="Vilgalys R."/>
            <person name="Ruytinx J."/>
            <person name="Liao H.L."/>
            <person name="Branco S."/>
            <person name="Kuo A."/>
            <person name="LaButti K."/>
            <person name="Lipzen A."/>
            <person name="Andreopoulos W."/>
            <person name="Pangilinan J."/>
            <person name="Riley R."/>
            <person name="Hundley H."/>
            <person name="Na H."/>
            <person name="Barry K."/>
            <person name="Grigoriev I.V."/>
            <person name="Stajich J.E."/>
            <person name="Kennedy P.G."/>
        </authorList>
    </citation>
    <scope>NUCLEOTIDE SEQUENCE</scope>
    <source>
        <strain evidence="1">FC203</strain>
    </source>
</reference>
<dbReference type="EMBL" id="JABBWK010000053">
    <property type="protein sequence ID" value="KAG1896720.1"/>
    <property type="molecule type" value="Genomic_DNA"/>
</dbReference>
<dbReference type="GeneID" id="64671606"/>
<protein>
    <submittedName>
        <fullName evidence="1">Uncharacterized protein</fullName>
    </submittedName>
</protein>
<dbReference type="Proteomes" id="UP001195769">
    <property type="component" value="Unassembled WGS sequence"/>
</dbReference>
<proteinExistence type="predicted"/>
<name>A0AAD4DZF0_9AGAM</name>